<reference evidence="1 2" key="1">
    <citation type="submission" date="2015-03" db="EMBL/GenBank/DDBJ databases">
        <authorList>
            <person name="Murphy D."/>
        </authorList>
    </citation>
    <scope>NUCLEOTIDE SEQUENCE [LARGE SCALE GENOMIC DNA]</scope>
    <source>
        <strain evidence="1 2">KMM 520</strain>
    </source>
</reference>
<name>A0A0U2MSC0_9GAMM</name>
<sequence length="37" mass="4176">MLITSNRPTILLATLLISVTVDMKLKKPLRAFFMSVI</sequence>
<evidence type="ECO:0000313" key="1">
    <source>
        <dbReference type="EMBL" id="ALS34484.1"/>
    </source>
</evidence>
<gene>
    <name evidence="1" type="ORF">PTRA_a3523</name>
</gene>
<dbReference type="Proteomes" id="UP000065261">
    <property type="component" value="Chromosome I"/>
</dbReference>
<dbReference type="PATRIC" id="fig|1315283.4.peg.3075"/>
<protein>
    <submittedName>
        <fullName evidence="1">Uncharacterized protein</fullName>
    </submittedName>
</protein>
<dbReference type="AlphaFoldDB" id="A0A0U2MSC0"/>
<organism evidence="1">
    <name type="scientific">Pseudoalteromonas translucida KMM 520</name>
    <dbReference type="NCBI Taxonomy" id="1315283"/>
    <lineage>
        <taxon>Bacteria</taxon>
        <taxon>Pseudomonadati</taxon>
        <taxon>Pseudomonadota</taxon>
        <taxon>Gammaproteobacteria</taxon>
        <taxon>Alteromonadales</taxon>
        <taxon>Pseudoalteromonadaceae</taxon>
        <taxon>Pseudoalteromonas</taxon>
    </lineage>
</organism>
<proteinExistence type="predicted"/>
<dbReference type="EMBL" id="CP011034">
    <property type="protein sequence ID" value="ALS34484.1"/>
    <property type="molecule type" value="Genomic_DNA"/>
</dbReference>
<accession>A0A0U2MSC0</accession>
<evidence type="ECO:0000313" key="2">
    <source>
        <dbReference type="Proteomes" id="UP000065261"/>
    </source>
</evidence>
<dbReference type="KEGG" id="ptn:PTRA_a3523"/>